<evidence type="ECO:0000259" key="1">
    <source>
        <dbReference type="PROSITE" id="PS50943"/>
    </source>
</evidence>
<dbReference type="CDD" id="cd00093">
    <property type="entry name" value="HTH_XRE"/>
    <property type="match status" value="1"/>
</dbReference>
<sequence>MSRIEKRKSINNDDPRRVALGQWVREQRMAKGYTMRDMAAKSGRPHSYFGKIEQAQRGMDLLEFIDMCNWLDVSPMKSFLSVQVSFKQQS</sequence>
<dbReference type="InterPro" id="IPR001387">
    <property type="entry name" value="Cro/C1-type_HTH"/>
</dbReference>
<dbReference type="SUPFAM" id="SSF47413">
    <property type="entry name" value="lambda repressor-like DNA-binding domains"/>
    <property type="match status" value="1"/>
</dbReference>
<proteinExistence type="predicted"/>
<dbReference type="Proteomes" id="UP000012046">
    <property type="component" value="Unassembled WGS sequence"/>
</dbReference>
<dbReference type="PROSITE" id="PS50943">
    <property type="entry name" value="HTH_CROC1"/>
    <property type="match status" value="1"/>
</dbReference>
<reference evidence="2 3" key="1">
    <citation type="journal article" date="2012" name="J. Bacteriol.">
        <title>Genome Sequence of Extracellular-Protease-Producing Alishewanella jeotgali Isolated from Traditional Korean Fermented Seafood.</title>
        <authorList>
            <person name="Jung J."/>
            <person name="Chun J."/>
            <person name="Park W."/>
        </authorList>
    </citation>
    <scope>NUCLEOTIDE SEQUENCE [LARGE SCALE GENOMIC DNA]</scope>
    <source>
        <strain evidence="2 3">KCTC 22429</strain>
    </source>
</reference>
<dbReference type="InterPro" id="IPR010982">
    <property type="entry name" value="Lambda_DNA-bd_dom_sf"/>
</dbReference>
<name>H3ZGE1_9ALTE</name>
<keyword evidence="3" id="KW-1185">Reference proteome</keyword>
<dbReference type="eggNOG" id="COG1426">
    <property type="taxonomic scope" value="Bacteria"/>
</dbReference>
<dbReference type="Gene3D" id="1.10.260.40">
    <property type="entry name" value="lambda repressor-like DNA-binding domains"/>
    <property type="match status" value="1"/>
</dbReference>
<evidence type="ECO:0000313" key="3">
    <source>
        <dbReference type="Proteomes" id="UP000012046"/>
    </source>
</evidence>
<dbReference type="AlphaFoldDB" id="H3ZGE1"/>
<dbReference type="EMBL" id="AHTH01000039">
    <property type="protein sequence ID" value="EHR40461.1"/>
    <property type="molecule type" value="Genomic_DNA"/>
</dbReference>
<comment type="caution">
    <text evidence="2">The sequence shown here is derived from an EMBL/GenBank/DDBJ whole genome shotgun (WGS) entry which is preliminary data.</text>
</comment>
<accession>H3ZGE1</accession>
<protein>
    <submittedName>
        <fullName evidence="2">DNA binding protein</fullName>
    </submittedName>
</protein>
<dbReference type="GO" id="GO:0003677">
    <property type="term" value="F:DNA binding"/>
    <property type="evidence" value="ECO:0007669"/>
    <property type="project" value="InterPro"/>
</dbReference>
<organism evidence="2 3">
    <name type="scientific">Alishewanella jeotgali KCTC 22429</name>
    <dbReference type="NCBI Taxonomy" id="1129374"/>
    <lineage>
        <taxon>Bacteria</taxon>
        <taxon>Pseudomonadati</taxon>
        <taxon>Pseudomonadota</taxon>
        <taxon>Gammaproteobacteria</taxon>
        <taxon>Alteromonadales</taxon>
        <taxon>Alteromonadaceae</taxon>
        <taxon>Alishewanella</taxon>
    </lineage>
</organism>
<dbReference type="STRING" id="1129374.AJE_12189"/>
<feature type="domain" description="HTH cro/C1-type" evidence="1">
    <location>
        <begin position="24"/>
        <end position="79"/>
    </location>
</feature>
<gene>
    <name evidence="2" type="ORF">AJE_12189</name>
</gene>
<evidence type="ECO:0000313" key="2">
    <source>
        <dbReference type="EMBL" id="EHR40461.1"/>
    </source>
</evidence>
<dbReference type="RefSeq" id="WP_008951116.1">
    <property type="nucleotide sequence ID" value="NZ_AHTH01000039.1"/>
</dbReference>